<protein>
    <submittedName>
        <fullName evidence="1">Uncharacterized protein</fullName>
    </submittedName>
</protein>
<proteinExistence type="predicted"/>
<organism evidence="1 2">
    <name type="scientific">Nephila pilipes</name>
    <name type="common">Giant wood spider</name>
    <name type="synonym">Nephila maculata</name>
    <dbReference type="NCBI Taxonomy" id="299642"/>
    <lineage>
        <taxon>Eukaryota</taxon>
        <taxon>Metazoa</taxon>
        <taxon>Ecdysozoa</taxon>
        <taxon>Arthropoda</taxon>
        <taxon>Chelicerata</taxon>
        <taxon>Arachnida</taxon>
        <taxon>Araneae</taxon>
        <taxon>Araneomorphae</taxon>
        <taxon>Entelegynae</taxon>
        <taxon>Araneoidea</taxon>
        <taxon>Nephilidae</taxon>
        <taxon>Nephila</taxon>
    </lineage>
</organism>
<name>A0A8X6N7I6_NEPPI</name>
<keyword evidence="2" id="KW-1185">Reference proteome</keyword>
<dbReference type="EMBL" id="BMAW01006280">
    <property type="protein sequence ID" value="GFS98189.1"/>
    <property type="molecule type" value="Genomic_DNA"/>
</dbReference>
<sequence length="98" mass="10974">MRLIRRMIPDLEEHDLGSGLFGGDGVWKSGWRRSWRRSANVGQRPFTDGKQRHPGGMLHRPELSSSEAVISALIRGIYTLFPSVSSLIKAGLPRVESF</sequence>
<evidence type="ECO:0000313" key="1">
    <source>
        <dbReference type="EMBL" id="GFS98189.1"/>
    </source>
</evidence>
<dbReference type="AlphaFoldDB" id="A0A8X6N7I6"/>
<dbReference type="Proteomes" id="UP000887013">
    <property type="component" value="Unassembled WGS sequence"/>
</dbReference>
<comment type="caution">
    <text evidence="1">The sequence shown here is derived from an EMBL/GenBank/DDBJ whole genome shotgun (WGS) entry which is preliminary data.</text>
</comment>
<gene>
    <name evidence="1" type="ORF">NPIL_236521</name>
</gene>
<accession>A0A8X6N7I6</accession>
<evidence type="ECO:0000313" key="2">
    <source>
        <dbReference type="Proteomes" id="UP000887013"/>
    </source>
</evidence>
<reference evidence="1" key="1">
    <citation type="submission" date="2020-08" db="EMBL/GenBank/DDBJ databases">
        <title>Multicomponent nature underlies the extraordinary mechanical properties of spider dragline silk.</title>
        <authorList>
            <person name="Kono N."/>
            <person name="Nakamura H."/>
            <person name="Mori M."/>
            <person name="Yoshida Y."/>
            <person name="Ohtoshi R."/>
            <person name="Malay A.D."/>
            <person name="Moran D.A.P."/>
            <person name="Tomita M."/>
            <person name="Numata K."/>
            <person name="Arakawa K."/>
        </authorList>
    </citation>
    <scope>NUCLEOTIDE SEQUENCE</scope>
</reference>